<dbReference type="GO" id="GO:0016020">
    <property type="term" value="C:membrane"/>
    <property type="evidence" value="ECO:0007669"/>
    <property type="project" value="TreeGrafter"/>
</dbReference>
<dbReference type="InterPro" id="IPR050266">
    <property type="entry name" value="AB_hydrolase_sf"/>
</dbReference>
<dbReference type="PRINTS" id="PR00111">
    <property type="entry name" value="ABHYDROLASE"/>
</dbReference>
<accession>A0A9W9EUX1</accession>
<keyword evidence="1" id="KW-0378">Hydrolase</keyword>
<dbReference type="GO" id="GO:0016787">
    <property type="term" value="F:hydrolase activity"/>
    <property type="evidence" value="ECO:0007669"/>
    <property type="project" value="UniProtKB-KW"/>
</dbReference>
<dbReference type="GO" id="GO:0017000">
    <property type="term" value="P:antibiotic biosynthetic process"/>
    <property type="evidence" value="ECO:0007669"/>
    <property type="project" value="UniProtKB-ARBA"/>
</dbReference>
<protein>
    <recommendedName>
        <fullName evidence="2">AB hydrolase-1 domain-containing protein</fullName>
    </recommendedName>
</protein>
<evidence type="ECO:0000313" key="4">
    <source>
        <dbReference type="Proteomes" id="UP001149165"/>
    </source>
</evidence>
<sequence length="286" mass="30977">MSLLAASLQGQRTSFHVTINSRQTFIEVDGNGPYMIMTHGLGTSSNVFQPLVDIHSARFTIIRFDWPGHGQSDKLTKNQQPLSVPEFLADLEGVMDYFSIDSAVLLGHSLGGIISMHFAAQYPERVKGLVVIGAGRAKVPGSSAHSNTLAQGDMARKMGMLEVATQRIPVNFTKESSLLARAFLRQVLSTTDPEGYAQVCEALCDKSHIDPDYSRICCPTSLIWGAYDEISPMGIGMEIKSLIAESGNLPELCVLGTGHMPIIDDVFGVTEAVDRLLSRVGAKSHL</sequence>
<keyword evidence="4" id="KW-1185">Reference proteome</keyword>
<dbReference type="InterPro" id="IPR000073">
    <property type="entry name" value="AB_hydrolase_1"/>
</dbReference>
<dbReference type="Gene3D" id="3.40.50.1820">
    <property type="entry name" value="alpha/beta hydrolase"/>
    <property type="match status" value="1"/>
</dbReference>
<evidence type="ECO:0000256" key="1">
    <source>
        <dbReference type="ARBA" id="ARBA00022801"/>
    </source>
</evidence>
<dbReference type="AlphaFoldDB" id="A0A9W9EUX1"/>
<dbReference type="PANTHER" id="PTHR43798:SF31">
    <property type="entry name" value="AB HYDROLASE SUPERFAMILY PROTEIN YCLE"/>
    <property type="match status" value="1"/>
</dbReference>
<reference evidence="3" key="2">
    <citation type="journal article" date="2023" name="IMA Fungus">
        <title>Comparative genomic study of the Penicillium genus elucidates a diverse pangenome and 15 lateral gene transfer events.</title>
        <authorList>
            <person name="Petersen C."/>
            <person name="Sorensen T."/>
            <person name="Nielsen M.R."/>
            <person name="Sondergaard T.E."/>
            <person name="Sorensen J.L."/>
            <person name="Fitzpatrick D.A."/>
            <person name="Frisvad J.C."/>
            <person name="Nielsen K.L."/>
        </authorList>
    </citation>
    <scope>NUCLEOTIDE SEQUENCE</scope>
    <source>
        <strain evidence="3">IBT 30069</strain>
    </source>
</reference>
<dbReference type="SUPFAM" id="SSF53474">
    <property type="entry name" value="alpha/beta-Hydrolases"/>
    <property type="match status" value="1"/>
</dbReference>
<gene>
    <name evidence="3" type="ORF">N7456_012034</name>
</gene>
<dbReference type="Proteomes" id="UP001149165">
    <property type="component" value="Unassembled WGS sequence"/>
</dbReference>
<dbReference type="EMBL" id="JAPQKH010000007">
    <property type="protein sequence ID" value="KAJ5088418.1"/>
    <property type="molecule type" value="Genomic_DNA"/>
</dbReference>
<name>A0A9W9EUX1_9EURO</name>
<evidence type="ECO:0000259" key="2">
    <source>
        <dbReference type="Pfam" id="PF00561"/>
    </source>
</evidence>
<dbReference type="OrthoDB" id="190201at2759"/>
<evidence type="ECO:0000313" key="3">
    <source>
        <dbReference type="EMBL" id="KAJ5088418.1"/>
    </source>
</evidence>
<proteinExistence type="predicted"/>
<organism evidence="3 4">
    <name type="scientific">Penicillium angulare</name>
    <dbReference type="NCBI Taxonomy" id="116970"/>
    <lineage>
        <taxon>Eukaryota</taxon>
        <taxon>Fungi</taxon>
        <taxon>Dikarya</taxon>
        <taxon>Ascomycota</taxon>
        <taxon>Pezizomycotina</taxon>
        <taxon>Eurotiomycetes</taxon>
        <taxon>Eurotiomycetidae</taxon>
        <taxon>Eurotiales</taxon>
        <taxon>Aspergillaceae</taxon>
        <taxon>Penicillium</taxon>
    </lineage>
</organism>
<dbReference type="Pfam" id="PF00561">
    <property type="entry name" value="Abhydrolase_1"/>
    <property type="match status" value="1"/>
</dbReference>
<dbReference type="GO" id="GO:0072330">
    <property type="term" value="P:monocarboxylic acid biosynthetic process"/>
    <property type="evidence" value="ECO:0007669"/>
    <property type="project" value="UniProtKB-ARBA"/>
</dbReference>
<comment type="caution">
    <text evidence="3">The sequence shown here is derived from an EMBL/GenBank/DDBJ whole genome shotgun (WGS) entry which is preliminary data.</text>
</comment>
<dbReference type="InterPro" id="IPR029058">
    <property type="entry name" value="AB_hydrolase_fold"/>
</dbReference>
<reference evidence="3" key="1">
    <citation type="submission" date="2022-11" db="EMBL/GenBank/DDBJ databases">
        <authorList>
            <person name="Petersen C."/>
        </authorList>
    </citation>
    <scope>NUCLEOTIDE SEQUENCE</scope>
    <source>
        <strain evidence="3">IBT 30069</strain>
    </source>
</reference>
<dbReference type="PANTHER" id="PTHR43798">
    <property type="entry name" value="MONOACYLGLYCEROL LIPASE"/>
    <property type="match status" value="1"/>
</dbReference>
<feature type="domain" description="AB hydrolase-1" evidence="2">
    <location>
        <begin position="35"/>
        <end position="145"/>
    </location>
</feature>